<protein>
    <submittedName>
        <fullName evidence="7">TetR/AcrR family transcriptional regulator</fullName>
    </submittedName>
</protein>
<dbReference type="InterPro" id="IPR009057">
    <property type="entry name" value="Homeodomain-like_sf"/>
</dbReference>
<dbReference type="PROSITE" id="PS50977">
    <property type="entry name" value="HTH_TETR_2"/>
    <property type="match status" value="1"/>
</dbReference>
<evidence type="ECO:0000313" key="7">
    <source>
        <dbReference type="EMBL" id="MFC5833475.1"/>
    </source>
</evidence>
<dbReference type="Pfam" id="PF00440">
    <property type="entry name" value="TetR_N"/>
    <property type="match status" value="1"/>
</dbReference>
<dbReference type="SUPFAM" id="SSF48498">
    <property type="entry name" value="Tetracyclin repressor-like, C-terminal domain"/>
    <property type="match status" value="1"/>
</dbReference>
<dbReference type="InterPro" id="IPR050109">
    <property type="entry name" value="HTH-type_TetR-like_transc_reg"/>
</dbReference>
<gene>
    <name evidence="7" type="ORF">ACFPZ3_57335</name>
</gene>
<evidence type="ECO:0000256" key="4">
    <source>
        <dbReference type="PROSITE-ProRule" id="PRU00335"/>
    </source>
</evidence>
<dbReference type="InterPro" id="IPR001647">
    <property type="entry name" value="HTH_TetR"/>
</dbReference>
<sequence length="210" mass="23022">MPHRADSSSPAPGSAGRRPRNARGEGDKLREEIIEAVIRLIADERRMRPMPLSLREVAREAGITAPAIYLHFADKEELTRAAFSRLFARLVEVMDQADEEAAARPPAGRLAAVAHAYCRFAEEHPASFRVMFAAPVADGTAQVAERWRTAVARLAETGMRLTQAPETAAMSVWSSVHGRLLLDRSASGLWQLGDVHAFVDDLARSLTTID</sequence>
<feature type="domain" description="HTH tetR-type" evidence="6">
    <location>
        <begin position="27"/>
        <end position="90"/>
    </location>
</feature>
<keyword evidence="3" id="KW-0804">Transcription</keyword>
<comment type="caution">
    <text evidence="7">The sequence shown here is derived from an EMBL/GenBank/DDBJ whole genome shotgun (WGS) entry which is preliminary data.</text>
</comment>
<evidence type="ECO:0000256" key="5">
    <source>
        <dbReference type="SAM" id="MobiDB-lite"/>
    </source>
</evidence>
<dbReference type="EMBL" id="JBHSPA010000094">
    <property type="protein sequence ID" value="MFC5833475.1"/>
    <property type="molecule type" value="Genomic_DNA"/>
</dbReference>
<keyword evidence="2 4" id="KW-0238">DNA-binding</keyword>
<evidence type="ECO:0000259" key="6">
    <source>
        <dbReference type="PROSITE" id="PS50977"/>
    </source>
</evidence>
<evidence type="ECO:0000256" key="2">
    <source>
        <dbReference type="ARBA" id="ARBA00023125"/>
    </source>
</evidence>
<keyword evidence="1" id="KW-0805">Transcription regulation</keyword>
<feature type="DNA-binding region" description="H-T-H motif" evidence="4">
    <location>
        <begin position="53"/>
        <end position="72"/>
    </location>
</feature>
<dbReference type="InterPro" id="IPR025996">
    <property type="entry name" value="MT1864/Rv1816-like_C"/>
</dbReference>
<dbReference type="RefSeq" id="WP_379522901.1">
    <property type="nucleotide sequence ID" value="NZ_JBHSPA010000094.1"/>
</dbReference>
<dbReference type="InterPro" id="IPR036271">
    <property type="entry name" value="Tet_transcr_reg_TetR-rel_C_sf"/>
</dbReference>
<organism evidence="7 8">
    <name type="scientific">Nonomuraea insulae</name>
    <dbReference type="NCBI Taxonomy" id="1616787"/>
    <lineage>
        <taxon>Bacteria</taxon>
        <taxon>Bacillati</taxon>
        <taxon>Actinomycetota</taxon>
        <taxon>Actinomycetes</taxon>
        <taxon>Streptosporangiales</taxon>
        <taxon>Streptosporangiaceae</taxon>
        <taxon>Nonomuraea</taxon>
    </lineage>
</organism>
<dbReference type="PANTHER" id="PTHR30055">
    <property type="entry name" value="HTH-TYPE TRANSCRIPTIONAL REGULATOR RUTR"/>
    <property type="match status" value="1"/>
</dbReference>
<dbReference type="Proteomes" id="UP001596058">
    <property type="component" value="Unassembled WGS sequence"/>
</dbReference>
<proteinExistence type="predicted"/>
<keyword evidence="8" id="KW-1185">Reference proteome</keyword>
<feature type="region of interest" description="Disordered" evidence="5">
    <location>
        <begin position="1"/>
        <end position="26"/>
    </location>
</feature>
<evidence type="ECO:0000256" key="3">
    <source>
        <dbReference type="ARBA" id="ARBA00023163"/>
    </source>
</evidence>
<dbReference type="PANTHER" id="PTHR30055:SF234">
    <property type="entry name" value="HTH-TYPE TRANSCRIPTIONAL REGULATOR BETI"/>
    <property type="match status" value="1"/>
</dbReference>
<evidence type="ECO:0000313" key="8">
    <source>
        <dbReference type="Proteomes" id="UP001596058"/>
    </source>
</evidence>
<reference evidence="8" key="1">
    <citation type="journal article" date="2019" name="Int. J. Syst. Evol. Microbiol.">
        <title>The Global Catalogue of Microorganisms (GCM) 10K type strain sequencing project: providing services to taxonomists for standard genome sequencing and annotation.</title>
        <authorList>
            <consortium name="The Broad Institute Genomics Platform"/>
            <consortium name="The Broad Institute Genome Sequencing Center for Infectious Disease"/>
            <person name="Wu L."/>
            <person name="Ma J."/>
        </authorList>
    </citation>
    <scope>NUCLEOTIDE SEQUENCE [LARGE SCALE GENOMIC DNA]</scope>
    <source>
        <strain evidence="8">CCUG 53903</strain>
    </source>
</reference>
<dbReference type="Gene3D" id="1.10.357.10">
    <property type="entry name" value="Tetracycline Repressor, domain 2"/>
    <property type="match status" value="1"/>
</dbReference>
<dbReference type="SUPFAM" id="SSF46689">
    <property type="entry name" value="Homeodomain-like"/>
    <property type="match status" value="1"/>
</dbReference>
<dbReference type="Pfam" id="PF13305">
    <property type="entry name" value="TetR_C_33"/>
    <property type="match status" value="1"/>
</dbReference>
<accession>A0ABW1D8A2</accession>
<evidence type="ECO:0000256" key="1">
    <source>
        <dbReference type="ARBA" id="ARBA00023015"/>
    </source>
</evidence>
<feature type="compositionally biased region" description="Low complexity" evidence="5">
    <location>
        <begin position="7"/>
        <end position="16"/>
    </location>
</feature>
<name>A0ABW1D8A2_9ACTN</name>